<evidence type="ECO:0000313" key="2">
    <source>
        <dbReference type="Proteomes" id="UP000823388"/>
    </source>
</evidence>
<proteinExistence type="predicted"/>
<sequence length="37" mass="4142">MILLSADTTLMRKCSAFKGVVQIYLVLFWKICFSGSA</sequence>
<dbReference type="Proteomes" id="UP000823388">
    <property type="component" value="Chromosome 1K"/>
</dbReference>
<accession>A0A8T0XMC8</accession>
<comment type="caution">
    <text evidence="1">The sequence shown here is derived from an EMBL/GenBank/DDBJ whole genome shotgun (WGS) entry which is preliminary data.</text>
</comment>
<dbReference type="EMBL" id="CM029037">
    <property type="protein sequence ID" value="KAG2661070.1"/>
    <property type="molecule type" value="Genomic_DNA"/>
</dbReference>
<keyword evidence="2" id="KW-1185">Reference proteome</keyword>
<name>A0A8T0XMC8_PANVG</name>
<organism evidence="1 2">
    <name type="scientific">Panicum virgatum</name>
    <name type="common">Blackwell switchgrass</name>
    <dbReference type="NCBI Taxonomy" id="38727"/>
    <lineage>
        <taxon>Eukaryota</taxon>
        <taxon>Viridiplantae</taxon>
        <taxon>Streptophyta</taxon>
        <taxon>Embryophyta</taxon>
        <taxon>Tracheophyta</taxon>
        <taxon>Spermatophyta</taxon>
        <taxon>Magnoliopsida</taxon>
        <taxon>Liliopsida</taxon>
        <taxon>Poales</taxon>
        <taxon>Poaceae</taxon>
        <taxon>PACMAD clade</taxon>
        <taxon>Panicoideae</taxon>
        <taxon>Panicodae</taxon>
        <taxon>Paniceae</taxon>
        <taxon>Panicinae</taxon>
        <taxon>Panicum</taxon>
        <taxon>Panicum sect. Hiantes</taxon>
    </lineage>
</organism>
<gene>
    <name evidence="1" type="ORF">PVAP13_1KG479900</name>
</gene>
<dbReference type="AlphaFoldDB" id="A0A8T0XMC8"/>
<protein>
    <submittedName>
        <fullName evidence="1">Uncharacterized protein</fullName>
    </submittedName>
</protein>
<reference evidence="1" key="1">
    <citation type="submission" date="2020-05" db="EMBL/GenBank/DDBJ databases">
        <title>WGS assembly of Panicum virgatum.</title>
        <authorList>
            <person name="Lovell J.T."/>
            <person name="Jenkins J."/>
            <person name="Shu S."/>
            <person name="Juenger T.E."/>
            <person name="Schmutz J."/>
        </authorList>
    </citation>
    <scope>NUCLEOTIDE SEQUENCE</scope>
    <source>
        <strain evidence="1">AP13</strain>
    </source>
</reference>
<evidence type="ECO:0000313" key="1">
    <source>
        <dbReference type="EMBL" id="KAG2661070.1"/>
    </source>
</evidence>